<dbReference type="Proteomes" id="UP000604825">
    <property type="component" value="Unassembled WGS sequence"/>
</dbReference>
<dbReference type="PROSITE" id="PS50250">
    <property type="entry name" value="PCI"/>
    <property type="match status" value="1"/>
</dbReference>
<dbReference type="InterPro" id="IPR045107">
    <property type="entry name" value="SAC3/GANP/THP3"/>
</dbReference>
<name>A0A811NW73_9POAL</name>
<dbReference type="PANTHER" id="PTHR12436:SF4">
    <property type="entry name" value="LEUKOCYTE RECEPTOR CLUSTER MEMBER 8"/>
    <property type="match status" value="1"/>
</dbReference>
<evidence type="ECO:0000259" key="1">
    <source>
        <dbReference type="PROSITE" id="PS50250"/>
    </source>
</evidence>
<proteinExistence type="predicted"/>
<dbReference type="PANTHER" id="PTHR12436">
    <property type="entry name" value="80 KDA MCM3-ASSOCIATED PROTEIN"/>
    <property type="match status" value="1"/>
</dbReference>
<feature type="domain" description="PCI" evidence="1">
    <location>
        <begin position="1"/>
        <end position="136"/>
    </location>
</feature>
<keyword evidence="3" id="KW-1185">Reference proteome</keyword>
<organism evidence="2 3">
    <name type="scientific">Miscanthus lutarioriparius</name>
    <dbReference type="NCBI Taxonomy" id="422564"/>
    <lineage>
        <taxon>Eukaryota</taxon>
        <taxon>Viridiplantae</taxon>
        <taxon>Streptophyta</taxon>
        <taxon>Embryophyta</taxon>
        <taxon>Tracheophyta</taxon>
        <taxon>Spermatophyta</taxon>
        <taxon>Magnoliopsida</taxon>
        <taxon>Liliopsida</taxon>
        <taxon>Poales</taxon>
        <taxon>Poaceae</taxon>
        <taxon>PACMAD clade</taxon>
        <taxon>Panicoideae</taxon>
        <taxon>Andropogonodae</taxon>
        <taxon>Andropogoneae</taxon>
        <taxon>Saccharinae</taxon>
        <taxon>Miscanthus</taxon>
    </lineage>
</organism>
<dbReference type="AlphaFoldDB" id="A0A811NW73"/>
<gene>
    <name evidence="2" type="ORF">NCGR_LOCUS19825</name>
</gene>
<dbReference type="Pfam" id="PF03399">
    <property type="entry name" value="SAC3_GANP"/>
    <property type="match status" value="1"/>
</dbReference>
<accession>A0A811NW73</accession>
<sequence length="156" mass="17122">MASLPKEAKKDTAVKHALEVRYAFSSGNYVLFFKLYKMAPNLNSCLMDLYVERMLFVAMKCMSKSYRPTVPVRYAARVLGFVGIDKVCEANGADGLEECEEWLKAHGAVLSVDNNGELQIDTKVSSTSLYLPEPENAVSHGDASLAVGDFLTRASS</sequence>
<dbReference type="InterPro" id="IPR005062">
    <property type="entry name" value="SAC3/GANP/THP3_conserved"/>
</dbReference>
<evidence type="ECO:0000313" key="2">
    <source>
        <dbReference type="EMBL" id="CAD6229209.1"/>
    </source>
</evidence>
<dbReference type="EMBL" id="CAJGYO010000005">
    <property type="protein sequence ID" value="CAD6229209.1"/>
    <property type="molecule type" value="Genomic_DNA"/>
</dbReference>
<comment type="caution">
    <text evidence="2">The sequence shown here is derived from an EMBL/GenBank/DDBJ whole genome shotgun (WGS) entry which is preliminary data.</text>
</comment>
<reference evidence="2" key="1">
    <citation type="submission" date="2020-10" db="EMBL/GenBank/DDBJ databases">
        <authorList>
            <person name="Han B."/>
            <person name="Lu T."/>
            <person name="Zhao Q."/>
            <person name="Huang X."/>
            <person name="Zhao Y."/>
        </authorList>
    </citation>
    <scope>NUCLEOTIDE SEQUENCE</scope>
</reference>
<protein>
    <recommendedName>
        <fullName evidence="1">PCI domain-containing protein</fullName>
    </recommendedName>
</protein>
<dbReference type="Gene3D" id="1.25.40.990">
    <property type="match status" value="1"/>
</dbReference>
<dbReference type="InterPro" id="IPR000717">
    <property type="entry name" value="PCI_dom"/>
</dbReference>
<dbReference type="GO" id="GO:0005634">
    <property type="term" value="C:nucleus"/>
    <property type="evidence" value="ECO:0007669"/>
    <property type="project" value="TreeGrafter"/>
</dbReference>
<dbReference type="OrthoDB" id="199574at2759"/>
<evidence type="ECO:0000313" key="3">
    <source>
        <dbReference type="Proteomes" id="UP000604825"/>
    </source>
</evidence>